<keyword evidence="4" id="KW-1185">Reference proteome</keyword>
<dbReference type="EMBL" id="JABWDY010042122">
    <property type="protein sequence ID" value="KAF5176891.1"/>
    <property type="molecule type" value="Genomic_DNA"/>
</dbReference>
<dbReference type="InterPro" id="IPR011990">
    <property type="entry name" value="TPR-like_helical_dom_sf"/>
</dbReference>
<dbReference type="Pfam" id="PF01535">
    <property type="entry name" value="PPR"/>
    <property type="match status" value="1"/>
</dbReference>
<sequence>MRVRNVISSNAMIVGYINAGDMDSARCIFDKMPEKNAVSWTTMLVGYTKNAFIDLARVIFYSMPERNLVSWTAMITGYTQNGRPNEALSLFRRIETARMRPDAVTMTSVISASGHLRYNCDFT</sequence>
<dbReference type="InterPro" id="IPR002885">
    <property type="entry name" value="PPR_rpt"/>
</dbReference>
<protein>
    <submittedName>
        <fullName evidence="3">Pentatricopeptide repeat-containing protein</fullName>
    </submittedName>
</protein>
<dbReference type="Gene3D" id="1.25.40.10">
    <property type="entry name" value="Tetratricopeptide repeat domain"/>
    <property type="match status" value="2"/>
</dbReference>
<dbReference type="InterPro" id="IPR046960">
    <property type="entry name" value="PPR_At4g14850-like_plant"/>
</dbReference>
<organism evidence="3 4">
    <name type="scientific">Thalictrum thalictroides</name>
    <name type="common">Rue-anemone</name>
    <name type="synonym">Anemone thalictroides</name>
    <dbReference type="NCBI Taxonomy" id="46969"/>
    <lineage>
        <taxon>Eukaryota</taxon>
        <taxon>Viridiplantae</taxon>
        <taxon>Streptophyta</taxon>
        <taxon>Embryophyta</taxon>
        <taxon>Tracheophyta</taxon>
        <taxon>Spermatophyta</taxon>
        <taxon>Magnoliopsida</taxon>
        <taxon>Ranunculales</taxon>
        <taxon>Ranunculaceae</taxon>
        <taxon>Thalictroideae</taxon>
        <taxon>Thalictrum</taxon>
    </lineage>
</organism>
<comment type="caution">
    <text evidence="3">The sequence shown here is derived from an EMBL/GenBank/DDBJ whole genome shotgun (WGS) entry which is preliminary data.</text>
</comment>
<name>A0A7J6UWL5_THATH</name>
<dbReference type="Pfam" id="PF13041">
    <property type="entry name" value="PPR_2"/>
    <property type="match status" value="1"/>
</dbReference>
<keyword evidence="1" id="KW-0677">Repeat</keyword>
<feature type="repeat" description="PPR" evidence="2">
    <location>
        <begin position="67"/>
        <end position="101"/>
    </location>
</feature>
<evidence type="ECO:0000256" key="1">
    <source>
        <dbReference type="ARBA" id="ARBA00022737"/>
    </source>
</evidence>
<reference evidence="3 4" key="1">
    <citation type="submission" date="2020-06" db="EMBL/GenBank/DDBJ databases">
        <title>Transcriptomic and genomic resources for Thalictrum thalictroides and T. hernandezii: Facilitating candidate gene discovery in an emerging model plant lineage.</title>
        <authorList>
            <person name="Arias T."/>
            <person name="Riano-Pachon D.M."/>
            <person name="Di Stilio V.S."/>
        </authorList>
    </citation>
    <scope>NUCLEOTIDE SEQUENCE [LARGE SCALE GENOMIC DNA]</scope>
    <source>
        <strain evidence="4">cv. WT478/WT964</strain>
        <tissue evidence="3">Leaves</tissue>
    </source>
</reference>
<feature type="repeat" description="PPR" evidence="2">
    <location>
        <begin position="5"/>
        <end position="39"/>
    </location>
</feature>
<dbReference type="GO" id="GO:0003723">
    <property type="term" value="F:RNA binding"/>
    <property type="evidence" value="ECO:0007669"/>
    <property type="project" value="InterPro"/>
</dbReference>
<proteinExistence type="predicted"/>
<dbReference type="OrthoDB" id="1937829at2759"/>
<dbReference type="AlphaFoldDB" id="A0A7J6UWL5"/>
<dbReference type="NCBIfam" id="TIGR00756">
    <property type="entry name" value="PPR"/>
    <property type="match status" value="3"/>
</dbReference>
<accession>A0A7J6UWL5</accession>
<dbReference type="GO" id="GO:0009451">
    <property type="term" value="P:RNA modification"/>
    <property type="evidence" value="ECO:0007669"/>
    <property type="project" value="InterPro"/>
</dbReference>
<dbReference type="PROSITE" id="PS51375">
    <property type="entry name" value="PPR"/>
    <property type="match status" value="2"/>
</dbReference>
<evidence type="ECO:0000313" key="3">
    <source>
        <dbReference type="EMBL" id="KAF5176891.1"/>
    </source>
</evidence>
<dbReference type="PANTHER" id="PTHR47926">
    <property type="entry name" value="PENTATRICOPEPTIDE REPEAT-CONTAINING PROTEIN"/>
    <property type="match status" value="1"/>
</dbReference>
<dbReference type="PANTHER" id="PTHR47926:SF509">
    <property type="entry name" value="(WILD MALAYSIAN BANANA) HYPOTHETICAL PROTEIN"/>
    <property type="match status" value="1"/>
</dbReference>
<gene>
    <name evidence="3" type="ORF">FRX31_033526</name>
</gene>
<dbReference type="Proteomes" id="UP000554482">
    <property type="component" value="Unassembled WGS sequence"/>
</dbReference>
<evidence type="ECO:0000256" key="2">
    <source>
        <dbReference type="PROSITE-ProRule" id="PRU00708"/>
    </source>
</evidence>
<evidence type="ECO:0000313" key="4">
    <source>
        <dbReference type="Proteomes" id="UP000554482"/>
    </source>
</evidence>